<organism evidence="2 3">
    <name type="scientific">Escherichia coli</name>
    <dbReference type="NCBI Taxonomy" id="562"/>
    <lineage>
        <taxon>Bacteria</taxon>
        <taxon>Pseudomonadati</taxon>
        <taxon>Pseudomonadota</taxon>
        <taxon>Gammaproteobacteria</taxon>
        <taxon>Enterobacterales</taxon>
        <taxon>Enterobacteriaceae</taxon>
        <taxon>Escherichia</taxon>
    </lineage>
</organism>
<gene>
    <name evidence="2" type="primary">yfgL_2</name>
    <name evidence="2" type="ORF">NCTC9075_02010</name>
</gene>
<proteinExistence type="predicted"/>
<dbReference type="InterPro" id="IPR011047">
    <property type="entry name" value="Quinoprotein_ADH-like_sf"/>
</dbReference>
<dbReference type="SUPFAM" id="SSF50998">
    <property type="entry name" value="Quinoprotein alcohol dehydrogenase-like"/>
    <property type="match status" value="1"/>
</dbReference>
<dbReference type="EMBL" id="UGEM01000004">
    <property type="protein sequence ID" value="STP18543.1"/>
    <property type="molecule type" value="Genomic_DNA"/>
</dbReference>
<name>A0A377K4D5_ECOLX</name>
<feature type="domain" description="Pyrrolo-quinoline quinone repeat" evidence="1">
    <location>
        <begin position="3"/>
        <end position="80"/>
    </location>
</feature>
<dbReference type="AlphaFoldDB" id="A0A377K4D5"/>
<dbReference type="Pfam" id="PF13360">
    <property type="entry name" value="PQQ_2"/>
    <property type="match status" value="1"/>
</dbReference>
<dbReference type="Gene3D" id="2.130.10.10">
    <property type="entry name" value="YVTN repeat-like/Quinoprotein amine dehydrogenase"/>
    <property type="match status" value="1"/>
</dbReference>
<evidence type="ECO:0000313" key="2">
    <source>
        <dbReference type="EMBL" id="STP18543.1"/>
    </source>
</evidence>
<protein>
    <submittedName>
        <fullName evidence="2">Putative dehydrogenase</fullName>
    </submittedName>
</protein>
<accession>A0A377K4D5</accession>
<reference evidence="2 3" key="1">
    <citation type="submission" date="2018-06" db="EMBL/GenBank/DDBJ databases">
        <authorList>
            <consortium name="Pathogen Informatics"/>
            <person name="Doyle S."/>
        </authorList>
    </citation>
    <scope>NUCLEOTIDE SEQUENCE [LARGE SCALE GENOMIC DNA]</scope>
    <source>
        <strain evidence="2 3">NCTC9075</strain>
    </source>
</reference>
<sequence length="93" mass="9763">MKALSRPVVSDGLVLIHTSNGQLQALNEADGAVKWTVNLDMPSLSLRGESAPATAFGAAVVGGDNGRVSAVLMEQGQMILAAAYFPGDRFYRN</sequence>
<evidence type="ECO:0000313" key="3">
    <source>
        <dbReference type="Proteomes" id="UP000254181"/>
    </source>
</evidence>
<evidence type="ECO:0000259" key="1">
    <source>
        <dbReference type="Pfam" id="PF13360"/>
    </source>
</evidence>
<dbReference type="InterPro" id="IPR018391">
    <property type="entry name" value="PQQ_b-propeller_rpt"/>
</dbReference>
<dbReference type="InterPro" id="IPR015943">
    <property type="entry name" value="WD40/YVTN_repeat-like_dom_sf"/>
</dbReference>
<dbReference type="Proteomes" id="UP000254181">
    <property type="component" value="Unassembled WGS sequence"/>
</dbReference>
<dbReference type="SMART" id="SM00564">
    <property type="entry name" value="PQQ"/>
    <property type="match status" value="1"/>
</dbReference>
<dbReference type="InterPro" id="IPR002372">
    <property type="entry name" value="PQQ_rpt_dom"/>
</dbReference>